<gene>
    <name evidence="5" type="ORF">O2N63_00915</name>
</gene>
<dbReference type="Gene3D" id="3.20.20.70">
    <property type="entry name" value="Aldolase class I"/>
    <property type="match status" value="1"/>
</dbReference>
<name>A0ABT4VY46_9RHOB</name>
<evidence type="ECO:0000256" key="1">
    <source>
        <dbReference type="ARBA" id="ARBA00001947"/>
    </source>
</evidence>
<dbReference type="EMBL" id="JAQIIO010000001">
    <property type="protein sequence ID" value="MDA5092650.1"/>
    <property type="molecule type" value="Genomic_DNA"/>
</dbReference>
<dbReference type="Pfam" id="PF05853">
    <property type="entry name" value="BKACE"/>
    <property type="match status" value="1"/>
</dbReference>
<dbReference type="RefSeq" id="WP_271052157.1">
    <property type="nucleotide sequence ID" value="NZ_JAQIIO010000001.1"/>
</dbReference>
<evidence type="ECO:0000256" key="4">
    <source>
        <dbReference type="ARBA" id="ARBA00022833"/>
    </source>
</evidence>
<dbReference type="InterPro" id="IPR013785">
    <property type="entry name" value="Aldolase_TIM"/>
</dbReference>
<evidence type="ECO:0000313" key="5">
    <source>
        <dbReference type="EMBL" id="MDA5092650.1"/>
    </source>
</evidence>
<comment type="caution">
    <text evidence="5">The sequence shown here is derived from an EMBL/GenBank/DDBJ whole genome shotgun (WGS) entry which is preliminary data.</text>
</comment>
<dbReference type="InterPro" id="IPR008567">
    <property type="entry name" value="BKACE"/>
</dbReference>
<keyword evidence="4" id="KW-0862">Zinc</keyword>
<proteinExistence type="predicted"/>
<keyword evidence="3" id="KW-0479">Metal-binding</keyword>
<keyword evidence="2" id="KW-0808">Transferase</keyword>
<organism evidence="5 6">
    <name type="scientific">Aliiroseovarius salicola</name>
    <dbReference type="NCBI Taxonomy" id="3009082"/>
    <lineage>
        <taxon>Bacteria</taxon>
        <taxon>Pseudomonadati</taxon>
        <taxon>Pseudomonadota</taxon>
        <taxon>Alphaproteobacteria</taxon>
        <taxon>Rhodobacterales</taxon>
        <taxon>Paracoccaceae</taxon>
        <taxon>Aliiroseovarius</taxon>
    </lineage>
</organism>
<dbReference type="PANTHER" id="PTHR37418">
    <property type="entry name" value="3-KETO-5-AMINOHEXANOATE CLEAVAGE ENZYME-RELATED"/>
    <property type="match status" value="1"/>
</dbReference>
<reference evidence="5 6" key="1">
    <citation type="submission" date="2023-01" db="EMBL/GenBank/DDBJ databases">
        <authorList>
            <person name="Yoon J.-W."/>
        </authorList>
    </citation>
    <scope>NUCLEOTIDE SEQUENCE [LARGE SCALE GENOMIC DNA]</scope>
    <source>
        <strain evidence="5 6">KMU-50</strain>
    </source>
</reference>
<evidence type="ECO:0000313" key="6">
    <source>
        <dbReference type="Proteomes" id="UP001528040"/>
    </source>
</evidence>
<keyword evidence="6" id="KW-1185">Reference proteome</keyword>
<evidence type="ECO:0000256" key="3">
    <source>
        <dbReference type="ARBA" id="ARBA00022723"/>
    </source>
</evidence>
<dbReference type="PANTHER" id="PTHR37418:SF2">
    <property type="entry name" value="3-KETO-5-AMINOHEXANOATE CLEAVAGE ENZYME"/>
    <property type="match status" value="1"/>
</dbReference>
<sequence length="253" mass="27606">MTPLPKIMVAPNGARKGKVDHPALPITKDEIVVCARDCFDAGADGLHLHIRDADGGHLLDVETYQEVLAALKVEVPDMAIQITTEAVGIYAPDVQKQVALEVGANLVSVSIAEMCRDDETGAREFYETCAARGIAIQHILYGREDCALLARVLPKAMFCDRSLQLLFVLGRYSDGQVSQPSELQPFLYWMEENALTPDWGLCAFGPHETDCLVAAYRAGGKCRIGFENSFFMADGCIAQDNAARVTELVSRIS</sequence>
<comment type="cofactor">
    <cofactor evidence="1">
        <name>Zn(2+)</name>
        <dbReference type="ChEBI" id="CHEBI:29105"/>
    </cofactor>
</comment>
<protein>
    <submittedName>
        <fullName evidence="5">3-keto-5-aminohexanoate cleavage protein</fullName>
    </submittedName>
</protein>
<evidence type="ECO:0000256" key="2">
    <source>
        <dbReference type="ARBA" id="ARBA00022679"/>
    </source>
</evidence>
<dbReference type="Proteomes" id="UP001528040">
    <property type="component" value="Unassembled WGS sequence"/>
</dbReference>
<accession>A0ABT4VY46</accession>